<evidence type="ECO:0000256" key="1">
    <source>
        <dbReference type="SAM" id="Phobius"/>
    </source>
</evidence>
<reference evidence="4" key="1">
    <citation type="submission" date="2016-10" db="EMBL/GenBank/DDBJ databases">
        <authorList>
            <person name="Varghese N."/>
            <person name="Submissions S."/>
        </authorList>
    </citation>
    <scope>NUCLEOTIDE SEQUENCE [LARGE SCALE GENOMIC DNA]</scope>
    <source>
        <strain evidence="4">FP5</strain>
    </source>
</reference>
<gene>
    <name evidence="3" type="ORF">SAMN05216353_10457</name>
</gene>
<keyword evidence="1" id="KW-0472">Membrane</keyword>
<dbReference type="InterPro" id="IPR043128">
    <property type="entry name" value="Rev_trsase/Diguanyl_cyclase"/>
</dbReference>
<dbReference type="SMART" id="SM00267">
    <property type="entry name" value="GGDEF"/>
    <property type="match status" value="1"/>
</dbReference>
<feature type="transmembrane region" description="Helical" evidence="1">
    <location>
        <begin position="6"/>
        <end position="25"/>
    </location>
</feature>
<evidence type="ECO:0000313" key="3">
    <source>
        <dbReference type="EMBL" id="SFF64577.1"/>
    </source>
</evidence>
<dbReference type="InterPro" id="IPR000160">
    <property type="entry name" value="GGDEF_dom"/>
</dbReference>
<dbReference type="NCBIfam" id="TIGR00254">
    <property type="entry name" value="GGDEF"/>
    <property type="match status" value="1"/>
</dbReference>
<feature type="transmembrane region" description="Helical" evidence="1">
    <location>
        <begin position="108"/>
        <end position="127"/>
    </location>
</feature>
<keyword evidence="1" id="KW-0812">Transmembrane</keyword>
<evidence type="ECO:0000259" key="2">
    <source>
        <dbReference type="PROSITE" id="PS50887"/>
    </source>
</evidence>
<feature type="transmembrane region" description="Helical" evidence="1">
    <location>
        <begin position="37"/>
        <end position="56"/>
    </location>
</feature>
<evidence type="ECO:0000313" key="4">
    <source>
        <dbReference type="Proteomes" id="UP000198897"/>
    </source>
</evidence>
<dbReference type="CDD" id="cd01949">
    <property type="entry name" value="GGDEF"/>
    <property type="match status" value="1"/>
</dbReference>
<keyword evidence="4" id="KW-1185">Reference proteome</keyword>
<dbReference type="PANTHER" id="PTHR45138:SF9">
    <property type="entry name" value="DIGUANYLATE CYCLASE DGCM-RELATED"/>
    <property type="match status" value="1"/>
</dbReference>
<dbReference type="Proteomes" id="UP000198897">
    <property type="component" value="Unassembled WGS sequence"/>
</dbReference>
<dbReference type="RefSeq" id="WP_089750340.1">
    <property type="nucleotide sequence ID" value="NZ_FOOG01000004.1"/>
</dbReference>
<dbReference type="AlphaFoldDB" id="A0A1I2KH40"/>
<dbReference type="PANTHER" id="PTHR45138">
    <property type="entry name" value="REGULATORY COMPONENTS OF SENSORY TRANSDUCTION SYSTEM"/>
    <property type="match status" value="1"/>
</dbReference>
<dbReference type="InterPro" id="IPR029787">
    <property type="entry name" value="Nucleotide_cyclase"/>
</dbReference>
<dbReference type="InterPro" id="IPR050469">
    <property type="entry name" value="Diguanylate_Cyclase"/>
</dbReference>
<name>A0A1I2KH40_9BACI</name>
<keyword evidence="1" id="KW-1133">Transmembrane helix</keyword>
<dbReference type="Pfam" id="PF00990">
    <property type="entry name" value="GGDEF"/>
    <property type="match status" value="1"/>
</dbReference>
<dbReference type="OrthoDB" id="9759607at2"/>
<feature type="transmembrane region" description="Helical" evidence="1">
    <location>
        <begin position="147"/>
        <end position="164"/>
    </location>
</feature>
<dbReference type="EMBL" id="FOOG01000004">
    <property type="protein sequence ID" value="SFF64577.1"/>
    <property type="molecule type" value="Genomic_DNA"/>
</dbReference>
<feature type="transmembrane region" description="Helical" evidence="1">
    <location>
        <begin position="76"/>
        <end position="96"/>
    </location>
</feature>
<feature type="domain" description="GGDEF" evidence="2">
    <location>
        <begin position="247"/>
        <end position="368"/>
    </location>
</feature>
<dbReference type="PROSITE" id="PS50887">
    <property type="entry name" value="GGDEF"/>
    <property type="match status" value="1"/>
</dbReference>
<feature type="transmembrane region" description="Helical" evidence="1">
    <location>
        <begin position="199"/>
        <end position="216"/>
    </location>
</feature>
<dbReference type="GO" id="GO:0052621">
    <property type="term" value="F:diguanylate cyclase activity"/>
    <property type="evidence" value="ECO:0007669"/>
    <property type="project" value="TreeGrafter"/>
</dbReference>
<accession>A0A1I2KH40</accession>
<organism evidence="3 4">
    <name type="scientific">Halobacillus alkaliphilus</name>
    <dbReference type="NCBI Taxonomy" id="396056"/>
    <lineage>
        <taxon>Bacteria</taxon>
        <taxon>Bacillati</taxon>
        <taxon>Bacillota</taxon>
        <taxon>Bacilli</taxon>
        <taxon>Bacillales</taxon>
        <taxon>Bacillaceae</taxon>
        <taxon>Halobacillus</taxon>
    </lineage>
</organism>
<dbReference type="Gene3D" id="3.30.70.270">
    <property type="match status" value="1"/>
</dbReference>
<dbReference type="SUPFAM" id="SSF55073">
    <property type="entry name" value="Nucleotide cyclase"/>
    <property type="match status" value="1"/>
</dbReference>
<sequence>MEYFVQFQLNMFAMMILAVLFIIMRAKSRVKSFSKRLLKMIMVGAAVAIVFEPLTWIFDRKLFFGAYFLEYSTNFILFLIGPVLGGLMLSYVDYHLFRSPSRIYKRMFYQHMSLLTLLILLVNLIYPVYFDVAPITNRFSSGDFMDLHYVVLASIYIAMFVMVIRHRTKVPSSVQLIFLIFFALPIGGMIVQLFDSKLYFSWTSIALVVLVAYTFLESTTTEQDFLTKLYNRQSYETYLQHLIEKKCSFGIVLIDLNDFKHINDEYGHYKGDQILIEFGRVLKEAFPNQALAARLGGDEFIVLVENGSDIDPYVTSIHRLLEKREDPLLKTLSFSYGFQDYQEGMSMDELYTSVDKKMYSDKRAQRSM</sequence>
<feature type="transmembrane region" description="Helical" evidence="1">
    <location>
        <begin position="176"/>
        <end position="193"/>
    </location>
</feature>
<proteinExistence type="predicted"/>
<protein>
    <submittedName>
        <fullName evidence="3">Diguanylate cyclase (GGDEF) domain-containing protein</fullName>
    </submittedName>
</protein>